<dbReference type="PROSITE" id="PS51257">
    <property type="entry name" value="PROKAR_LIPOPROTEIN"/>
    <property type="match status" value="1"/>
</dbReference>
<gene>
    <name evidence="7" type="ORF">ODI_03761</name>
    <name evidence="8" type="ORF">ODI_R1011</name>
</gene>
<name>A0A1C3JWV8_9BURK</name>
<evidence type="ECO:0000313" key="8">
    <source>
        <dbReference type="EMBL" id="SOE47728.1"/>
    </source>
</evidence>
<proteinExistence type="inferred from homology"/>
<keyword evidence="9" id="KW-1185">Reference proteome</keyword>
<protein>
    <submittedName>
        <fullName evidence="7">Putative outer membrane (Scaffolding) protein</fullName>
    </submittedName>
</protein>
<dbReference type="OrthoDB" id="8585044at2"/>
<feature type="chain" id="PRO_5015062376" evidence="6">
    <location>
        <begin position="26"/>
        <end position="250"/>
    </location>
</feature>
<comment type="subcellular location">
    <subcellularLocation>
        <location evidence="1">Cell outer membrane</location>
    </subcellularLocation>
</comment>
<dbReference type="KEGG" id="odi:ODI_R1011"/>
<evidence type="ECO:0000256" key="1">
    <source>
        <dbReference type="ARBA" id="ARBA00004442"/>
    </source>
</evidence>
<dbReference type="PANTHER" id="PTHR38776:SF1">
    <property type="entry name" value="MLTA-INTERACTING PROTEIN-RELATED"/>
    <property type="match status" value="1"/>
</dbReference>
<evidence type="ECO:0000256" key="5">
    <source>
        <dbReference type="ARBA" id="ARBA00023237"/>
    </source>
</evidence>
<dbReference type="EMBL" id="LT907988">
    <property type="protein sequence ID" value="SOE47728.1"/>
    <property type="molecule type" value="Genomic_DNA"/>
</dbReference>
<organism evidence="7 9">
    <name type="scientific">Orrella dioscoreae</name>
    <dbReference type="NCBI Taxonomy" id="1851544"/>
    <lineage>
        <taxon>Bacteria</taxon>
        <taxon>Pseudomonadati</taxon>
        <taxon>Pseudomonadota</taxon>
        <taxon>Betaproteobacteria</taxon>
        <taxon>Burkholderiales</taxon>
        <taxon>Alcaligenaceae</taxon>
        <taxon>Orrella</taxon>
    </lineage>
</organism>
<dbReference type="Pfam" id="PF06629">
    <property type="entry name" value="MipA"/>
    <property type="match status" value="1"/>
</dbReference>
<dbReference type="AlphaFoldDB" id="A0A1C3JWV8"/>
<feature type="signal peptide" evidence="6">
    <location>
        <begin position="1"/>
        <end position="25"/>
    </location>
</feature>
<reference evidence="7 9" key="1">
    <citation type="submission" date="2016-06" db="EMBL/GenBank/DDBJ databases">
        <authorList>
            <person name="Kjaerup R.B."/>
            <person name="Dalgaard T.S."/>
            <person name="Juul-Madsen H.R."/>
        </authorList>
    </citation>
    <scope>NUCLEOTIDE SEQUENCE [LARGE SCALE GENOMIC DNA]</scope>
    <source>
        <strain evidence="7">Orrdi1</strain>
    </source>
</reference>
<dbReference type="RefSeq" id="WP_067749143.1">
    <property type="nucleotide sequence ID" value="NZ_LT907988.1"/>
</dbReference>
<evidence type="ECO:0000313" key="7">
    <source>
        <dbReference type="EMBL" id="SBT23733.1"/>
    </source>
</evidence>
<dbReference type="GO" id="GO:0009279">
    <property type="term" value="C:cell outer membrane"/>
    <property type="evidence" value="ECO:0007669"/>
    <property type="project" value="UniProtKB-SubCell"/>
</dbReference>
<sequence>MLPRLLPAQSLLAFALLSCVGAASAQNVIGAGVGIVPEYDGARDYKARAMPLIQYNHDMFFIAPRAGAPAAGIRATLAPDWAAGLYVGLGFKRKAEDDLAGLDEIKTHGLAGAFLEWSPGRYTVSADLQQAMKSGYGATLQLGASYALLQTQKNQVRLGANTVWGNDDNMDTWFGISRAEAARSTRYDSYSASAGFRSAGLSLTWTHSLNDSWSVMTGVGVKTLLGDAKDSPISERDTSVNGSVGVLYRF</sequence>
<keyword evidence="5" id="KW-0998">Cell outer membrane</keyword>
<accession>A0A1C3JWV8</accession>
<keyword evidence="4" id="KW-0472">Membrane</keyword>
<evidence type="ECO:0000256" key="2">
    <source>
        <dbReference type="ARBA" id="ARBA00005722"/>
    </source>
</evidence>
<keyword evidence="3 6" id="KW-0732">Signal</keyword>
<evidence type="ECO:0000256" key="6">
    <source>
        <dbReference type="SAM" id="SignalP"/>
    </source>
</evidence>
<dbReference type="InterPro" id="IPR010583">
    <property type="entry name" value="MipA"/>
</dbReference>
<reference evidence="8 9" key="2">
    <citation type="submission" date="2017-08" db="EMBL/GenBank/DDBJ databases">
        <authorList>
            <person name="de Groot N.N."/>
        </authorList>
    </citation>
    <scope>NUCLEOTIDE SEQUENCE [LARGE SCALE GENOMIC DNA]</scope>
    <source>
        <strain evidence="8">Orrdi1</strain>
    </source>
</reference>
<dbReference type="PANTHER" id="PTHR38776">
    <property type="entry name" value="MLTA-INTERACTING PROTEIN-RELATED"/>
    <property type="match status" value="1"/>
</dbReference>
<dbReference type="EMBL" id="FLRC01000002">
    <property type="protein sequence ID" value="SBT23733.1"/>
    <property type="molecule type" value="Genomic_DNA"/>
</dbReference>
<comment type="similarity">
    <text evidence="2">Belongs to the MipA/OmpV family.</text>
</comment>
<evidence type="ECO:0000256" key="3">
    <source>
        <dbReference type="ARBA" id="ARBA00022729"/>
    </source>
</evidence>
<evidence type="ECO:0000313" key="9">
    <source>
        <dbReference type="Proteomes" id="UP000078558"/>
    </source>
</evidence>
<evidence type="ECO:0000256" key="4">
    <source>
        <dbReference type="ARBA" id="ARBA00023136"/>
    </source>
</evidence>
<dbReference type="Proteomes" id="UP000078558">
    <property type="component" value="Chromosome I"/>
</dbReference>
<dbReference type="STRING" id="1851544.ODI_03761"/>